<organism evidence="1 2">
    <name type="scientific">Friedmanniomyces simplex</name>
    <dbReference type="NCBI Taxonomy" id="329884"/>
    <lineage>
        <taxon>Eukaryota</taxon>
        <taxon>Fungi</taxon>
        <taxon>Dikarya</taxon>
        <taxon>Ascomycota</taxon>
        <taxon>Pezizomycotina</taxon>
        <taxon>Dothideomycetes</taxon>
        <taxon>Dothideomycetidae</taxon>
        <taxon>Mycosphaerellales</taxon>
        <taxon>Teratosphaeriaceae</taxon>
        <taxon>Friedmanniomyces</taxon>
    </lineage>
</organism>
<dbReference type="OrthoDB" id="3840045at2759"/>
<dbReference type="EMBL" id="NAJQ01000768">
    <property type="protein sequence ID" value="TKA65111.1"/>
    <property type="molecule type" value="Genomic_DNA"/>
</dbReference>
<dbReference type="AlphaFoldDB" id="A0A4U0WPW7"/>
<evidence type="ECO:0000313" key="2">
    <source>
        <dbReference type="Proteomes" id="UP000309340"/>
    </source>
</evidence>
<dbReference type="STRING" id="329884.A0A4U0WPW7"/>
<proteinExistence type="predicted"/>
<comment type="caution">
    <text evidence="1">The sequence shown here is derived from an EMBL/GenBank/DDBJ whole genome shotgun (WGS) entry which is preliminary data.</text>
</comment>
<gene>
    <name evidence="1" type="ORF">B0A55_12523</name>
</gene>
<dbReference type="Proteomes" id="UP000309340">
    <property type="component" value="Unassembled WGS sequence"/>
</dbReference>
<evidence type="ECO:0000313" key="1">
    <source>
        <dbReference type="EMBL" id="TKA65111.1"/>
    </source>
</evidence>
<sequence length="200" mass="22781">MEAALGKGICMGLGRGLKESYWEKLMGKSGPRIDRVVQQIRNTDATRVQQLDRQYSTYLCYRTVSAILEAALRLVPVDRGPEGTLQRQQKAAERARRAKDAELAFISLLISIDTKFLREDEQKERIVASIKAGDTDIIRVTPDVLFTQPTNVCGFTCHWIEYKDTFGFRGEPFVAARNKKQIRNVITFGSKEFTVYEKLK</sequence>
<accession>A0A4U0WPW7</accession>
<name>A0A4U0WPW7_9PEZI</name>
<reference evidence="1 2" key="1">
    <citation type="submission" date="2017-03" db="EMBL/GenBank/DDBJ databases">
        <title>Genomes of endolithic fungi from Antarctica.</title>
        <authorList>
            <person name="Coleine C."/>
            <person name="Masonjones S."/>
            <person name="Stajich J.E."/>
        </authorList>
    </citation>
    <scope>NUCLEOTIDE SEQUENCE [LARGE SCALE GENOMIC DNA]</scope>
    <source>
        <strain evidence="1 2">CCFEE 5184</strain>
    </source>
</reference>
<keyword evidence="2" id="KW-1185">Reference proteome</keyword>
<protein>
    <recommendedName>
        <fullName evidence="3">CDAN1-interacting nuclease 1</fullName>
    </recommendedName>
</protein>
<evidence type="ECO:0008006" key="3">
    <source>
        <dbReference type="Google" id="ProtNLM"/>
    </source>
</evidence>